<sequence>MFKPLILSALFACCFLCVSAQETKKDTIPVTTTDTLRINEDSLEKEIDAFLAYYDSLKAPRSYWLVSIGGGNTQFSVKNVALNAQQSTANLSITPTVGYYAKSGFGITYNNYLLTEDGKTQLLQHALTLSYDYLKEANTTFGFSYTRFFGKKEFVNQVSPYDNDFLAYIQYGKKKFTPGVMLGFSSGRYRETIEYLDSSQTRMPLTNQLVTYYYYVNDTSDIRIRDLSLIPYLRYQWQFNGFGKKDYFTLQPSLLMLGSASDVRIASKGSYKQTGRLSRSRSYEETYSQKTNFQFQSLGLQVDASWYIGKFFFNPQVYIDYYLLSSQYKWSSMFSIQTGFMF</sequence>
<reference evidence="2 3" key="1">
    <citation type="submission" date="2019-01" db="EMBL/GenBank/DDBJ databases">
        <title>Lacibacter sp. strain TTM-7.</title>
        <authorList>
            <person name="Chen W.-M."/>
        </authorList>
    </citation>
    <scope>NUCLEOTIDE SEQUENCE [LARGE SCALE GENOMIC DNA]</scope>
    <source>
        <strain evidence="2 3">TTM-7</strain>
    </source>
</reference>
<gene>
    <name evidence="2" type="ORF">ESA94_05165</name>
</gene>
<protein>
    <recommendedName>
        <fullName evidence="4">PorT family protein</fullName>
    </recommendedName>
</protein>
<dbReference type="OrthoDB" id="871919at2"/>
<accession>A0A4Q1CMX5</accession>
<name>A0A4Q1CMX5_9BACT</name>
<feature type="signal peptide" evidence="1">
    <location>
        <begin position="1"/>
        <end position="20"/>
    </location>
</feature>
<organism evidence="2 3">
    <name type="scientific">Lacibacter luteus</name>
    <dbReference type="NCBI Taxonomy" id="2508719"/>
    <lineage>
        <taxon>Bacteria</taxon>
        <taxon>Pseudomonadati</taxon>
        <taxon>Bacteroidota</taxon>
        <taxon>Chitinophagia</taxon>
        <taxon>Chitinophagales</taxon>
        <taxon>Chitinophagaceae</taxon>
        <taxon>Lacibacter</taxon>
    </lineage>
</organism>
<dbReference type="AlphaFoldDB" id="A0A4Q1CMX5"/>
<evidence type="ECO:0008006" key="4">
    <source>
        <dbReference type="Google" id="ProtNLM"/>
    </source>
</evidence>
<comment type="caution">
    <text evidence="2">The sequence shown here is derived from an EMBL/GenBank/DDBJ whole genome shotgun (WGS) entry which is preliminary data.</text>
</comment>
<keyword evidence="1" id="KW-0732">Signal</keyword>
<feature type="chain" id="PRO_5020345554" description="PorT family protein" evidence="1">
    <location>
        <begin position="21"/>
        <end position="342"/>
    </location>
</feature>
<dbReference type="EMBL" id="SDHW01000001">
    <property type="protein sequence ID" value="RXK62400.1"/>
    <property type="molecule type" value="Genomic_DNA"/>
</dbReference>
<evidence type="ECO:0000313" key="2">
    <source>
        <dbReference type="EMBL" id="RXK62400.1"/>
    </source>
</evidence>
<proteinExistence type="predicted"/>
<dbReference type="Proteomes" id="UP000290204">
    <property type="component" value="Unassembled WGS sequence"/>
</dbReference>
<keyword evidence="3" id="KW-1185">Reference proteome</keyword>
<dbReference type="RefSeq" id="WP_129129771.1">
    <property type="nucleotide sequence ID" value="NZ_SDHW01000001.1"/>
</dbReference>
<evidence type="ECO:0000313" key="3">
    <source>
        <dbReference type="Proteomes" id="UP000290204"/>
    </source>
</evidence>
<evidence type="ECO:0000256" key="1">
    <source>
        <dbReference type="SAM" id="SignalP"/>
    </source>
</evidence>